<evidence type="ECO:0000256" key="4">
    <source>
        <dbReference type="ARBA" id="ARBA00022692"/>
    </source>
</evidence>
<dbReference type="Gene3D" id="1.10.3730.20">
    <property type="match status" value="1"/>
</dbReference>
<accession>A0ABW8YS54</accession>
<proteinExistence type="inferred from homology"/>
<dbReference type="PANTHER" id="PTHR30561:SF0">
    <property type="entry name" value="GUANIDINIUM EXPORTER"/>
    <property type="match status" value="1"/>
</dbReference>
<dbReference type="RefSeq" id="WP_408079378.1">
    <property type="nucleotide sequence ID" value="NZ_JBELQC010000002.1"/>
</dbReference>
<comment type="similarity">
    <text evidence="7">Belongs to the drug/metabolite transporter (DMT) superfamily. Small multidrug resistance (SMR) (TC 2.A.7.1) family. Gdx/SugE subfamily.</text>
</comment>
<evidence type="ECO:0000256" key="9">
    <source>
        <dbReference type="RuleBase" id="RU003942"/>
    </source>
</evidence>
<comment type="subcellular location">
    <subcellularLocation>
        <location evidence="1 9">Cell membrane</location>
        <topology evidence="1 9">Multi-pass membrane protein</topology>
    </subcellularLocation>
</comment>
<name>A0ABW8YS54_9SPHN</name>
<keyword evidence="12" id="KW-1185">Reference proteome</keyword>
<feature type="transmembrane region" description="Helical" evidence="10">
    <location>
        <begin position="27"/>
        <end position="47"/>
    </location>
</feature>
<dbReference type="SUPFAM" id="SSF103481">
    <property type="entry name" value="Multidrug resistance efflux transporter EmrE"/>
    <property type="match status" value="1"/>
</dbReference>
<evidence type="ECO:0000256" key="3">
    <source>
        <dbReference type="ARBA" id="ARBA00022475"/>
    </source>
</evidence>
<evidence type="ECO:0000256" key="8">
    <source>
        <dbReference type="ARBA" id="ARBA00039168"/>
    </source>
</evidence>
<organism evidence="11 12">
    <name type="scientific">Sphingomonas plantiphila</name>
    <dbReference type="NCBI Taxonomy" id="3163295"/>
    <lineage>
        <taxon>Bacteria</taxon>
        <taxon>Pseudomonadati</taxon>
        <taxon>Pseudomonadota</taxon>
        <taxon>Alphaproteobacteria</taxon>
        <taxon>Sphingomonadales</taxon>
        <taxon>Sphingomonadaceae</taxon>
        <taxon>Sphingomonas</taxon>
    </lineage>
</organism>
<evidence type="ECO:0000256" key="2">
    <source>
        <dbReference type="ARBA" id="ARBA00022448"/>
    </source>
</evidence>
<evidence type="ECO:0000256" key="1">
    <source>
        <dbReference type="ARBA" id="ARBA00004651"/>
    </source>
</evidence>
<keyword evidence="6 10" id="KW-0472">Membrane</keyword>
<evidence type="ECO:0000256" key="5">
    <source>
        <dbReference type="ARBA" id="ARBA00022989"/>
    </source>
</evidence>
<dbReference type="Proteomes" id="UP001629244">
    <property type="component" value="Unassembled WGS sequence"/>
</dbReference>
<reference evidence="11 12" key="1">
    <citation type="submission" date="2024-06" db="EMBL/GenBank/DDBJ databases">
        <authorList>
            <person name="Kaempfer P."/>
            <person name="Viver T."/>
        </authorList>
    </citation>
    <scope>NUCLEOTIDE SEQUENCE [LARGE SCALE GENOMIC DNA]</scope>
    <source>
        <strain evidence="11 12">ST-64</strain>
    </source>
</reference>
<dbReference type="EMBL" id="JBELQC010000002">
    <property type="protein sequence ID" value="MFL9842075.1"/>
    <property type="molecule type" value="Genomic_DNA"/>
</dbReference>
<dbReference type="Pfam" id="PF00893">
    <property type="entry name" value="Multi_Drug_Res"/>
    <property type="match status" value="1"/>
</dbReference>
<evidence type="ECO:0000256" key="7">
    <source>
        <dbReference type="ARBA" id="ARBA00038151"/>
    </source>
</evidence>
<dbReference type="PANTHER" id="PTHR30561">
    <property type="entry name" value="SMR FAMILY PROTON-DEPENDENT DRUG EFFLUX TRANSPORTER SUGE"/>
    <property type="match status" value="1"/>
</dbReference>
<keyword evidence="5 10" id="KW-1133">Transmembrane helix</keyword>
<evidence type="ECO:0000313" key="12">
    <source>
        <dbReference type="Proteomes" id="UP001629244"/>
    </source>
</evidence>
<gene>
    <name evidence="11" type="ORF">ABS767_13975</name>
</gene>
<evidence type="ECO:0000256" key="6">
    <source>
        <dbReference type="ARBA" id="ARBA00023136"/>
    </source>
</evidence>
<feature type="transmembrane region" description="Helical" evidence="10">
    <location>
        <begin position="84"/>
        <end position="103"/>
    </location>
</feature>
<keyword evidence="3" id="KW-1003">Cell membrane</keyword>
<feature type="transmembrane region" description="Helical" evidence="10">
    <location>
        <begin position="59"/>
        <end position="78"/>
    </location>
</feature>
<comment type="caution">
    <text evidence="11">The sequence shown here is derived from an EMBL/GenBank/DDBJ whole genome shotgun (WGS) entry which is preliminary data.</text>
</comment>
<protein>
    <recommendedName>
        <fullName evidence="8">Guanidinium exporter</fullName>
    </recommendedName>
</protein>
<evidence type="ECO:0000313" key="11">
    <source>
        <dbReference type="EMBL" id="MFL9842075.1"/>
    </source>
</evidence>
<dbReference type="InterPro" id="IPR045324">
    <property type="entry name" value="Small_multidrug_res"/>
</dbReference>
<dbReference type="InterPro" id="IPR000390">
    <property type="entry name" value="Small_drug/metabolite_transptr"/>
</dbReference>
<evidence type="ECO:0000256" key="10">
    <source>
        <dbReference type="SAM" id="Phobius"/>
    </source>
</evidence>
<keyword evidence="2" id="KW-0813">Transport</keyword>
<sequence>MAWILLLAAGLLEIVWATAMKLSDGFTRPLAASVTIATMIASFALLATAMRHLPLGTAYMIWTGIGAIGAFLVGILWLGESVSLGRLVAAALIVAGIALMKAAPA</sequence>
<dbReference type="InterPro" id="IPR037185">
    <property type="entry name" value="EmrE-like"/>
</dbReference>
<keyword evidence="4 9" id="KW-0812">Transmembrane</keyword>